<comment type="function">
    <text evidence="4">The pyruvate dehydrogenase complex catalyzes the overall conversion of pyruvate to acetyl-CoA and CO2.</text>
</comment>
<dbReference type="Proteomes" id="UP000886595">
    <property type="component" value="Unassembled WGS sequence"/>
</dbReference>
<keyword evidence="2 4" id="KW-0560">Oxidoreductase</keyword>
<dbReference type="AlphaFoldDB" id="A0A8X7RJK2"/>
<sequence length="64" mass="7232">MYENGRDRSEFDGSHKRENFHGYLDAPVMCLSSQEVPTPYAGTLEEWTVVQPAQIATAVEQLCQ</sequence>
<evidence type="ECO:0000256" key="3">
    <source>
        <dbReference type="ARBA" id="ARBA00023052"/>
    </source>
</evidence>
<dbReference type="EMBL" id="JAAMPC010000010">
    <property type="protein sequence ID" value="KAG2289400.1"/>
    <property type="molecule type" value="Genomic_DNA"/>
</dbReference>
<evidence type="ECO:0000256" key="4">
    <source>
        <dbReference type="RuleBase" id="RU364074"/>
    </source>
</evidence>
<dbReference type="GO" id="GO:0004739">
    <property type="term" value="F:pyruvate dehydrogenase (acetyl-transferring) activity"/>
    <property type="evidence" value="ECO:0007669"/>
    <property type="project" value="UniProtKB-UniRule"/>
</dbReference>
<keyword evidence="4" id="KW-0670">Pyruvate</keyword>
<dbReference type="OrthoDB" id="10266385at2759"/>
<keyword evidence="3 4" id="KW-0786">Thiamine pyrophosphate</keyword>
<dbReference type="PANTHER" id="PTHR11624:SF96">
    <property type="entry name" value="PYRUVATE DEHYDROGENASE E1 COMPONENT SUBUNIT BETA, MITOCHONDRIAL"/>
    <property type="match status" value="1"/>
</dbReference>
<comment type="cofactor">
    <cofactor evidence="1 4">
        <name>thiamine diphosphate</name>
        <dbReference type="ChEBI" id="CHEBI:58937"/>
    </cofactor>
</comment>
<protein>
    <recommendedName>
        <fullName evidence="4">Pyruvate dehydrogenase E1 component subunit beta</fullName>
        <ecNumber evidence="4">1.2.4.1</ecNumber>
    </recommendedName>
</protein>
<organism evidence="5 6">
    <name type="scientific">Brassica carinata</name>
    <name type="common">Ethiopian mustard</name>
    <name type="synonym">Abyssinian cabbage</name>
    <dbReference type="NCBI Taxonomy" id="52824"/>
    <lineage>
        <taxon>Eukaryota</taxon>
        <taxon>Viridiplantae</taxon>
        <taxon>Streptophyta</taxon>
        <taxon>Embryophyta</taxon>
        <taxon>Tracheophyta</taxon>
        <taxon>Spermatophyta</taxon>
        <taxon>Magnoliopsida</taxon>
        <taxon>eudicotyledons</taxon>
        <taxon>Gunneridae</taxon>
        <taxon>Pentapetalae</taxon>
        <taxon>rosids</taxon>
        <taxon>malvids</taxon>
        <taxon>Brassicales</taxon>
        <taxon>Brassicaceae</taxon>
        <taxon>Brassiceae</taxon>
        <taxon>Brassica</taxon>
    </lineage>
</organism>
<dbReference type="InterPro" id="IPR009014">
    <property type="entry name" value="Transketo_C/PFOR_II"/>
</dbReference>
<evidence type="ECO:0000256" key="1">
    <source>
        <dbReference type="ARBA" id="ARBA00001964"/>
    </source>
</evidence>
<evidence type="ECO:0000313" key="6">
    <source>
        <dbReference type="Proteomes" id="UP000886595"/>
    </source>
</evidence>
<dbReference type="GO" id="GO:0006086">
    <property type="term" value="P:pyruvate decarboxylation to acetyl-CoA"/>
    <property type="evidence" value="ECO:0007669"/>
    <property type="project" value="InterPro"/>
</dbReference>
<evidence type="ECO:0000313" key="5">
    <source>
        <dbReference type="EMBL" id="KAG2289400.1"/>
    </source>
</evidence>
<accession>A0A8X7RJK2</accession>
<gene>
    <name evidence="5" type="ORF">Bca52824_049004</name>
</gene>
<proteinExistence type="predicted"/>
<dbReference type="PANTHER" id="PTHR11624">
    <property type="entry name" value="DEHYDROGENASE RELATED"/>
    <property type="match status" value="1"/>
</dbReference>
<evidence type="ECO:0000256" key="2">
    <source>
        <dbReference type="ARBA" id="ARBA00023002"/>
    </source>
</evidence>
<comment type="catalytic activity">
    <reaction evidence="4">
        <text>N(6)-[(R)-lipoyl]-L-lysyl-[protein] + pyruvate + H(+) = N(6)-[(R)-S(8)-acetyldihydrolipoyl]-L-lysyl-[protein] + CO2</text>
        <dbReference type="Rhea" id="RHEA:19189"/>
        <dbReference type="Rhea" id="RHEA-COMP:10474"/>
        <dbReference type="Rhea" id="RHEA-COMP:10478"/>
        <dbReference type="ChEBI" id="CHEBI:15361"/>
        <dbReference type="ChEBI" id="CHEBI:15378"/>
        <dbReference type="ChEBI" id="CHEBI:16526"/>
        <dbReference type="ChEBI" id="CHEBI:83099"/>
        <dbReference type="ChEBI" id="CHEBI:83111"/>
        <dbReference type="EC" id="1.2.4.1"/>
    </reaction>
</comment>
<dbReference type="SUPFAM" id="SSF52922">
    <property type="entry name" value="TK C-terminal domain-like"/>
    <property type="match status" value="1"/>
</dbReference>
<comment type="caution">
    <text evidence="5">The sequence shown here is derived from an EMBL/GenBank/DDBJ whole genome shotgun (WGS) entry which is preliminary data.</text>
</comment>
<keyword evidence="6" id="KW-1185">Reference proteome</keyword>
<dbReference type="InterPro" id="IPR027110">
    <property type="entry name" value="PDHB_mito-type"/>
</dbReference>
<reference evidence="5 6" key="1">
    <citation type="submission" date="2020-02" db="EMBL/GenBank/DDBJ databases">
        <authorList>
            <person name="Ma Q."/>
            <person name="Huang Y."/>
            <person name="Song X."/>
            <person name="Pei D."/>
        </authorList>
    </citation>
    <scope>NUCLEOTIDE SEQUENCE [LARGE SCALE GENOMIC DNA]</scope>
    <source>
        <strain evidence="5">Sxm20200214</strain>
        <tissue evidence="5">Leaf</tissue>
    </source>
</reference>
<name>A0A8X7RJK2_BRACI</name>
<dbReference type="EC" id="1.2.4.1" evidence="4"/>